<evidence type="ECO:0000256" key="2">
    <source>
        <dbReference type="SAM" id="Phobius"/>
    </source>
</evidence>
<name>A0ABD2HMT0_PAGBO</name>
<keyword evidence="2" id="KW-0472">Membrane</keyword>
<sequence>MTVYESKKTYSSAIDEIYNRDNEEDRVKTRVRRDDNSGKHVPLIVGSVVGCLVLLTLVLVLILCRHKLPWTKACCAAEGSSEQRTTAEHNREGLHEERQYEEIQMPNQQASSGNALTSVYATAHPPEDSLHYASVNFQVDSDLALTDKNTDTNKNVSLASDYSSISPSQGLTHPPPLAEQNVYSTVSKSKQ</sequence>
<feature type="compositionally biased region" description="Polar residues" evidence="1">
    <location>
        <begin position="181"/>
        <end position="191"/>
    </location>
</feature>
<dbReference type="Proteomes" id="UP001619887">
    <property type="component" value="Unassembled WGS sequence"/>
</dbReference>
<reference evidence="3 4" key="1">
    <citation type="journal article" date="2022" name="G3 (Bethesda)">
        <title>Evaluating Illumina-, Nanopore-, and PacBio-based genome assembly strategies with the bald notothen, Trematomus borchgrevinki.</title>
        <authorList>
            <person name="Rayamajhi N."/>
            <person name="Cheng C.C."/>
            <person name="Catchen J.M."/>
        </authorList>
    </citation>
    <scope>NUCLEOTIDE SEQUENCE [LARGE SCALE GENOMIC DNA]</scope>
    <source>
        <strain evidence="3">AGRC-2024</strain>
    </source>
</reference>
<dbReference type="EMBL" id="JBIYXZ010002068">
    <property type="protein sequence ID" value="KAL3067210.1"/>
    <property type="molecule type" value="Genomic_DNA"/>
</dbReference>
<keyword evidence="2" id="KW-1133">Transmembrane helix</keyword>
<protein>
    <submittedName>
        <fullName evidence="3">Uncharacterized protein</fullName>
    </submittedName>
</protein>
<feature type="compositionally biased region" description="Polar residues" evidence="1">
    <location>
        <begin position="160"/>
        <end position="171"/>
    </location>
</feature>
<keyword evidence="4" id="KW-1185">Reference proteome</keyword>
<feature type="region of interest" description="Disordered" evidence="1">
    <location>
        <begin position="160"/>
        <end position="191"/>
    </location>
</feature>
<evidence type="ECO:0000313" key="3">
    <source>
        <dbReference type="EMBL" id="KAL3067210.1"/>
    </source>
</evidence>
<organism evidence="3 4">
    <name type="scientific">Pagothenia borchgrevinki</name>
    <name type="common">Bald rockcod</name>
    <name type="synonym">Trematomus borchgrevinki</name>
    <dbReference type="NCBI Taxonomy" id="8213"/>
    <lineage>
        <taxon>Eukaryota</taxon>
        <taxon>Metazoa</taxon>
        <taxon>Chordata</taxon>
        <taxon>Craniata</taxon>
        <taxon>Vertebrata</taxon>
        <taxon>Euteleostomi</taxon>
        <taxon>Actinopterygii</taxon>
        <taxon>Neopterygii</taxon>
        <taxon>Teleostei</taxon>
        <taxon>Neoteleostei</taxon>
        <taxon>Acanthomorphata</taxon>
        <taxon>Eupercaria</taxon>
        <taxon>Perciformes</taxon>
        <taxon>Notothenioidei</taxon>
        <taxon>Nototheniidae</taxon>
        <taxon>Pagothenia</taxon>
    </lineage>
</organism>
<accession>A0ABD2HMT0</accession>
<comment type="caution">
    <text evidence="3">The sequence shown here is derived from an EMBL/GenBank/DDBJ whole genome shotgun (WGS) entry which is preliminary data.</text>
</comment>
<proteinExistence type="predicted"/>
<feature type="transmembrane region" description="Helical" evidence="2">
    <location>
        <begin position="41"/>
        <end position="63"/>
    </location>
</feature>
<reference evidence="3 4" key="2">
    <citation type="journal article" date="2024" name="G3 (Bethesda)">
        <title>The genome of the cryopelagic Antarctic bald notothen, Trematomus borchgrevinki.</title>
        <authorList>
            <person name="Rayamajhi N."/>
            <person name="Rivera-Colon A.G."/>
            <person name="Minhas B.F."/>
            <person name="Cheng C.C."/>
            <person name="Catchen J.M."/>
        </authorList>
    </citation>
    <scope>NUCLEOTIDE SEQUENCE [LARGE SCALE GENOMIC DNA]</scope>
    <source>
        <strain evidence="3">AGRC-2024</strain>
    </source>
</reference>
<keyword evidence="2" id="KW-0812">Transmembrane</keyword>
<dbReference type="AlphaFoldDB" id="A0ABD2HMT0"/>
<evidence type="ECO:0000313" key="4">
    <source>
        <dbReference type="Proteomes" id="UP001619887"/>
    </source>
</evidence>
<evidence type="ECO:0000256" key="1">
    <source>
        <dbReference type="SAM" id="MobiDB-lite"/>
    </source>
</evidence>
<gene>
    <name evidence="3" type="ORF">OYC64_017026</name>
</gene>